<dbReference type="InterPro" id="IPR050398">
    <property type="entry name" value="HssS/ArlS-like"/>
</dbReference>
<feature type="transmembrane region" description="Helical" evidence="14">
    <location>
        <begin position="12"/>
        <end position="34"/>
    </location>
</feature>
<keyword evidence="18" id="KW-1185">Reference proteome</keyword>
<comment type="subcellular location">
    <subcellularLocation>
        <location evidence="2">Cell membrane</location>
        <topology evidence="2">Multi-pass membrane protein</topology>
    </subcellularLocation>
</comment>
<dbReference type="InterPro" id="IPR003661">
    <property type="entry name" value="HisK_dim/P_dom"/>
</dbReference>
<evidence type="ECO:0000256" key="1">
    <source>
        <dbReference type="ARBA" id="ARBA00000085"/>
    </source>
</evidence>
<comment type="caution">
    <text evidence="17">The sequence shown here is derived from an EMBL/GenBank/DDBJ whole genome shotgun (WGS) entry which is preliminary data.</text>
</comment>
<keyword evidence="4" id="KW-1003">Cell membrane</keyword>
<dbReference type="Pfam" id="PF00512">
    <property type="entry name" value="HisKA"/>
    <property type="match status" value="1"/>
</dbReference>
<evidence type="ECO:0000256" key="10">
    <source>
        <dbReference type="ARBA" id="ARBA00022840"/>
    </source>
</evidence>
<evidence type="ECO:0000256" key="3">
    <source>
        <dbReference type="ARBA" id="ARBA00012438"/>
    </source>
</evidence>
<dbReference type="CDD" id="cd06225">
    <property type="entry name" value="HAMP"/>
    <property type="match status" value="1"/>
</dbReference>
<keyword evidence="8" id="KW-0547">Nucleotide-binding</keyword>
<evidence type="ECO:0000256" key="2">
    <source>
        <dbReference type="ARBA" id="ARBA00004651"/>
    </source>
</evidence>
<evidence type="ECO:0000313" key="18">
    <source>
        <dbReference type="Proteomes" id="UP000436047"/>
    </source>
</evidence>
<dbReference type="RefSeq" id="WP_154466018.1">
    <property type="nucleotide sequence ID" value="NZ_VUMI01000029.1"/>
</dbReference>
<dbReference type="InterPro" id="IPR036097">
    <property type="entry name" value="HisK_dim/P_sf"/>
</dbReference>
<dbReference type="PROSITE" id="PS50885">
    <property type="entry name" value="HAMP"/>
    <property type="match status" value="1"/>
</dbReference>
<dbReference type="GO" id="GO:0000155">
    <property type="term" value="F:phosphorelay sensor kinase activity"/>
    <property type="evidence" value="ECO:0007669"/>
    <property type="project" value="InterPro"/>
</dbReference>
<dbReference type="PROSITE" id="PS50109">
    <property type="entry name" value="HIS_KIN"/>
    <property type="match status" value="1"/>
</dbReference>
<dbReference type="PANTHER" id="PTHR45528">
    <property type="entry name" value="SENSOR HISTIDINE KINASE CPXA"/>
    <property type="match status" value="1"/>
</dbReference>
<evidence type="ECO:0000259" key="15">
    <source>
        <dbReference type="PROSITE" id="PS50109"/>
    </source>
</evidence>
<name>A0A6N7WJJ3_9FIRM</name>
<feature type="domain" description="HAMP" evidence="16">
    <location>
        <begin position="178"/>
        <end position="211"/>
    </location>
</feature>
<dbReference type="CDD" id="cd00082">
    <property type="entry name" value="HisKA"/>
    <property type="match status" value="1"/>
</dbReference>
<dbReference type="SUPFAM" id="SSF55874">
    <property type="entry name" value="ATPase domain of HSP90 chaperone/DNA topoisomerase II/histidine kinase"/>
    <property type="match status" value="1"/>
</dbReference>
<dbReference type="InterPro" id="IPR003660">
    <property type="entry name" value="HAMP_dom"/>
</dbReference>
<evidence type="ECO:0000256" key="12">
    <source>
        <dbReference type="ARBA" id="ARBA00023012"/>
    </source>
</evidence>
<dbReference type="GO" id="GO:0005524">
    <property type="term" value="F:ATP binding"/>
    <property type="evidence" value="ECO:0007669"/>
    <property type="project" value="UniProtKB-KW"/>
</dbReference>
<keyword evidence="5" id="KW-0597">Phosphoprotein</keyword>
<dbReference type="PANTHER" id="PTHR45528:SF1">
    <property type="entry name" value="SENSOR HISTIDINE KINASE CPXA"/>
    <property type="match status" value="1"/>
</dbReference>
<feature type="domain" description="Histidine kinase" evidence="15">
    <location>
        <begin position="226"/>
        <end position="426"/>
    </location>
</feature>
<protein>
    <recommendedName>
        <fullName evidence="3">histidine kinase</fullName>
        <ecNumber evidence="3">2.7.13.3</ecNumber>
    </recommendedName>
</protein>
<evidence type="ECO:0000256" key="14">
    <source>
        <dbReference type="SAM" id="Phobius"/>
    </source>
</evidence>
<keyword evidence="13 14" id="KW-0472">Membrane</keyword>
<evidence type="ECO:0000256" key="6">
    <source>
        <dbReference type="ARBA" id="ARBA00022679"/>
    </source>
</evidence>
<dbReference type="GO" id="GO:0005886">
    <property type="term" value="C:plasma membrane"/>
    <property type="evidence" value="ECO:0007669"/>
    <property type="project" value="UniProtKB-SubCell"/>
</dbReference>
<feature type="transmembrane region" description="Helical" evidence="14">
    <location>
        <begin position="135"/>
        <end position="160"/>
    </location>
</feature>
<dbReference type="EMBL" id="VUMI01000029">
    <property type="protein sequence ID" value="MSS89915.1"/>
    <property type="molecule type" value="Genomic_DNA"/>
</dbReference>
<evidence type="ECO:0000256" key="11">
    <source>
        <dbReference type="ARBA" id="ARBA00022989"/>
    </source>
</evidence>
<evidence type="ECO:0000259" key="16">
    <source>
        <dbReference type="PROSITE" id="PS50885"/>
    </source>
</evidence>
<keyword evidence="7 14" id="KW-0812">Transmembrane</keyword>
<reference evidence="17 18" key="1">
    <citation type="submission" date="2019-08" db="EMBL/GenBank/DDBJ databases">
        <title>In-depth cultivation of the pig gut microbiome towards novel bacterial diversity and tailored functional studies.</title>
        <authorList>
            <person name="Wylensek D."/>
            <person name="Hitch T.C.A."/>
            <person name="Clavel T."/>
        </authorList>
    </citation>
    <scope>NUCLEOTIDE SEQUENCE [LARGE SCALE GENOMIC DNA]</scope>
    <source>
        <strain evidence="17 18">WCA-389-WT-23B</strain>
    </source>
</reference>
<comment type="catalytic activity">
    <reaction evidence="1">
        <text>ATP + protein L-histidine = ADP + protein N-phospho-L-histidine.</text>
        <dbReference type="EC" id="2.7.13.3"/>
    </reaction>
</comment>
<evidence type="ECO:0000313" key="17">
    <source>
        <dbReference type="EMBL" id="MSS89915.1"/>
    </source>
</evidence>
<evidence type="ECO:0000256" key="4">
    <source>
        <dbReference type="ARBA" id="ARBA00022475"/>
    </source>
</evidence>
<dbReference type="InterPro" id="IPR036890">
    <property type="entry name" value="HATPase_C_sf"/>
</dbReference>
<keyword evidence="6" id="KW-0808">Transferase</keyword>
<evidence type="ECO:0000256" key="13">
    <source>
        <dbReference type="ARBA" id="ARBA00023136"/>
    </source>
</evidence>
<proteinExistence type="predicted"/>
<keyword evidence="12" id="KW-0902">Two-component regulatory system</keyword>
<organism evidence="17 18">
    <name type="scientific">Eisenbergiella porci</name>
    <dbReference type="NCBI Taxonomy" id="2652274"/>
    <lineage>
        <taxon>Bacteria</taxon>
        <taxon>Bacillati</taxon>
        <taxon>Bacillota</taxon>
        <taxon>Clostridia</taxon>
        <taxon>Lachnospirales</taxon>
        <taxon>Lachnospiraceae</taxon>
        <taxon>Eisenbergiella</taxon>
    </lineage>
</organism>
<keyword evidence="10" id="KW-0067">ATP-binding</keyword>
<dbReference type="AlphaFoldDB" id="A0A6N7WJJ3"/>
<keyword evidence="11 14" id="KW-1133">Transmembrane helix</keyword>
<dbReference type="GeneID" id="86054735"/>
<dbReference type="Gene3D" id="3.30.565.10">
    <property type="entry name" value="Histidine kinase-like ATPase, C-terminal domain"/>
    <property type="match status" value="1"/>
</dbReference>
<dbReference type="Proteomes" id="UP000436047">
    <property type="component" value="Unassembled WGS sequence"/>
</dbReference>
<evidence type="ECO:0000256" key="9">
    <source>
        <dbReference type="ARBA" id="ARBA00022777"/>
    </source>
</evidence>
<dbReference type="InterPro" id="IPR005467">
    <property type="entry name" value="His_kinase_dom"/>
</dbReference>
<dbReference type="SUPFAM" id="SSF47384">
    <property type="entry name" value="Homodimeric domain of signal transducing histidine kinase"/>
    <property type="match status" value="1"/>
</dbReference>
<keyword evidence="9 17" id="KW-0418">Kinase</keyword>
<evidence type="ECO:0000256" key="5">
    <source>
        <dbReference type="ARBA" id="ARBA00022553"/>
    </source>
</evidence>
<dbReference type="Gene3D" id="1.10.287.130">
    <property type="match status" value="1"/>
</dbReference>
<evidence type="ECO:0000256" key="7">
    <source>
        <dbReference type="ARBA" id="ARBA00022692"/>
    </source>
</evidence>
<dbReference type="SMART" id="SM00388">
    <property type="entry name" value="HisKA"/>
    <property type="match status" value="1"/>
</dbReference>
<accession>A0A6N7WJJ3</accession>
<sequence>MNNLIRWISRRLGIKLLVVAAIALAFAWLGNYLVANTVATWFFYDTRFDAYWDKQSASAVEDFQKYVLERGLSVREALTDTKWNKENSDIILFTAPAFLYEEDQSALDEEDEYELINCTDGFIYATSYSPGNAYFFWWDTSGVIIGILLFLGIVIPYTVYTIHRIKRLYQQVLLSAQSGRNSRIEVSGRDEIAELGKEIESMRMSLLALLENEERIREESEQLVASLSHDIRTPLTKLTGYLEILIHKKELTETQYEIYLEKASEKAHQMKILTDELFHKFVTGRRAECDYLQEVIDGGQFLDQLLYEECSELEEDGFLVGQLPMFGSGCFCRLHIEDIRRAFDNIFSNLRKYADPQVPIIIAIANKQEQICVTIENHKRKCPADTASHKIGLMTVKTLVERNGGSVDIEQNALRFSIRISFPQIESSEFGEDI</sequence>
<gene>
    <name evidence="17" type="ORF">FYJ45_16985</name>
</gene>
<dbReference type="EC" id="2.7.13.3" evidence="3"/>
<evidence type="ECO:0000256" key="8">
    <source>
        <dbReference type="ARBA" id="ARBA00022741"/>
    </source>
</evidence>